<organism evidence="3 4">
    <name type="scientific">Streptomonospora litoralis</name>
    <dbReference type="NCBI Taxonomy" id="2498135"/>
    <lineage>
        <taxon>Bacteria</taxon>
        <taxon>Bacillati</taxon>
        <taxon>Actinomycetota</taxon>
        <taxon>Actinomycetes</taxon>
        <taxon>Streptosporangiales</taxon>
        <taxon>Nocardiopsidaceae</taxon>
        <taxon>Streptomonospora</taxon>
    </lineage>
</organism>
<keyword evidence="1" id="KW-0812">Transmembrane</keyword>
<gene>
    <name evidence="3" type="ORF">EKD16_04970</name>
</gene>
<dbReference type="Pfam" id="PF12158">
    <property type="entry name" value="DUF3592"/>
    <property type="match status" value="1"/>
</dbReference>
<dbReference type="AlphaFoldDB" id="A0A4P6Q0U0"/>
<dbReference type="EMBL" id="CP036455">
    <property type="protein sequence ID" value="QBI52801.1"/>
    <property type="molecule type" value="Genomic_DNA"/>
</dbReference>
<evidence type="ECO:0000313" key="4">
    <source>
        <dbReference type="Proteomes" id="UP000292235"/>
    </source>
</evidence>
<dbReference type="RefSeq" id="WP_131097285.1">
    <property type="nucleotide sequence ID" value="NZ_CP036455.1"/>
</dbReference>
<protein>
    <recommendedName>
        <fullName evidence="2">DUF3592 domain-containing protein</fullName>
    </recommendedName>
</protein>
<evidence type="ECO:0000256" key="1">
    <source>
        <dbReference type="SAM" id="Phobius"/>
    </source>
</evidence>
<keyword evidence="1" id="KW-0472">Membrane</keyword>
<reference evidence="3 4" key="1">
    <citation type="submission" date="2019-02" db="EMBL/GenBank/DDBJ databases">
        <authorList>
            <person name="Khodamoradi S."/>
            <person name="Hahnke R.L."/>
            <person name="Kaempfer P."/>
            <person name="Schumann P."/>
            <person name="Rohde M."/>
            <person name="Steinert M."/>
            <person name="Luzhetskyy A."/>
            <person name="Wink J."/>
            <person name="Ruckert C."/>
        </authorList>
    </citation>
    <scope>NUCLEOTIDE SEQUENCE [LARGE SCALE GENOMIC DNA]</scope>
    <source>
        <strain evidence="3 4">M2</strain>
    </source>
</reference>
<dbReference type="InterPro" id="IPR021994">
    <property type="entry name" value="DUF3592"/>
</dbReference>
<dbReference type="Proteomes" id="UP000292235">
    <property type="component" value="Chromosome"/>
</dbReference>
<proteinExistence type="predicted"/>
<keyword evidence="1" id="KW-1133">Transmembrane helix</keyword>
<accession>A0A4P6Q0U0</accession>
<dbReference type="KEGG" id="strr:EKD16_04970"/>
<feature type="transmembrane region" description="Helical" evidence="1">
    <location>
        <begin position="6"/>
        <end position="24"/>
    </location>
</feature>
<keyword evidence="4" id="KW-1185">Reference proteome</keyword>
<dbReference type="OrthoDB" id="3430041at2"/>
<evidence type="ECO:0000259" key="2">
    <source>
        <dbReference type="Pfam" id="PF12158"/>
    </source>
</evidence>
<feature type="transmembrane region" description="Helical" evidence="1">
    <location>
        <begin position="106"/>
        <end position="130"/>
    </location>
</feature>
<evidence type="ECO:0000313" key="3">
    <source>
        <dbReference type="EMBL" id="QBI52801.1"/>
    </source>
</evidence>
<feature type="domain" description="DUF3592" evidence="2">
    <location>
        <begin position="39"/>
        <end position="98"/>
    </location>
</feature>
<name>A0A4P6Q0U0_9ACTN</name>
<sequence length="138" mass="15100">MVYIYPLLPIVAGSVMLWFLFRHLRFSAYLAVYGARAEGEVVGYRETRASASMIVRFVTPEGREVHAAHENTGWTASRSGDPVTVSYDPGDPERARIVAAPWLSNWVLSMLGVLGFLLVLIGSVLAYLAWAEPLSGSG</sequence>